<sequence length="367" mass="37991">MTERRDVAIVGGGAAGLLLGCLLAQRGIDVVVLERRASPSRSSRAIGIHPPGLRALDAAGVGAAVRAEGHRVRGGIALAGGRQLARLRFDDLIHTLPQHRTEALLRERLAALAPGALRQGTEATGVRAAADGVALETAEGRVDARWVVGADGVRSTVRELAGIGVRAHRGTGPYAMADGPDGTGARGIALLHLERDGIVESFPLPGGARRWVARLREPEPAMTAERLQAILAARLAEPPRLPSDAPASAFVARQRLATTFARGPIALIGDAAHEVSPIGGQGMSLGWLDALELDRAIAAAAGPDPFAAYAAARRRAALRAMRRAAWNMGMGAPVQPAGRAARLALARALGLPPARGALAAAFTMRGL</sequence>
<dbReference type="GO" id="GO:0019622">
    <property type="term" value="P:3-(3-hydroxy)phenylpropionate catabolic process"/>
    <property type="evidence" value="ECO:0007669"/>
    <property type="project" value="TreeGrafter"/>
</dbReference>
<organism evidence="3 4">
    <name type="scientific">Agrococcus pavilionensis RW1</name>
    <dbReference type="NCBI Taxonomy" id="1330458"/>
    <lineage>
        <taxon>Bacteria</taxon>
        <taxon>Bacillati</taxon>
        <taxon>Actinomycetota</taxon>
        <taxon>Actinomycetes</taxon>
        <taxon>Micrococcales</taxon>
        <taxon>Microbacteriaceae</taxon>
        <taxon>Agrococcus</taxon>
    </lineage>
</organism>
<evidence type="ECO:0000259" key="2">
    <source>
        <dbReference type="Pfam" id="PF01494"/>
    </source>
</evidence>
<dbReference type="GO" id="GO:0008688">
    <property type="term" value="F:3-(3-hydroxyphenyl)propionate hydroxylase activity"/>
    <property type="evidence" value="ECO:0007669"/>
    <property type="project" value="TreeGrafter"/>
</dbReference>
<proteinExistence type="predicted"/>
<dbReference type="RefSeq" id="WP_021010899.1">
    <property type="nucleotide sequence ID" value="NZ_ASHR01000028.1"/>
</dbReference>
<protein>
    <recommendedName>
        <fullName evidence="2">FAD-binding domain-containing protein</fullName>
    </recommendedName>
</protein>
<dbReference type="PANTHER" id="PTHR43476">
    <property type="entry name" value="3-(3-HYDROXY-PHENYL)PROPIONATE/3-HYDROXYCINNAMIC ACID HYDROXYLASE"/>
    <property type="match status" value="1"/>
</dbReference>
<accession>U1MPT0</accession>
<dbReference type="PROSITE" id="PS51257">
    <property type="entry name" value="PROKAR_LIPOPROTEIN"/>
    <property type="match status" value="1"/>
</dbReference>
<dbReference type="Gene3D" id="3.30.70.2450">
    <property type="match status" value="1"/>
</dbReference>
<dbReference type="PANTHER" id="PTHR43476:SF3">
    <property type="entry name" value="FAD-BINDING MONOOXYGENASE"/>
    <property type="match status" value="1"/>
</dbReference>
<dbReference type="InterPro" id="IPR002938">
    <property type="entry name" value="FAD-bd"/>
</dbReference>
<feature type="domain" description="FAD-binding" evidence="2">
    <location>
        <begin position="6"/>
        <end position="323"/>
    </location>
</feature>
<dbReference type="EMBL" id="ASHR01000028">
    <property type="protein sequence ID" value="ERG63926.1"/>
    <property type="molecule type" value="Genomic_DNA"/>
</dbReference>
<evidence type="ECO:0000313" key="3">
    <source>
        <dbReference type="EMBL" id="ERG63926.1"/>
    </source>
</evidence>
<dbReference type="Pfam" id="PF01494">
    <property type="entry name" value="FAD_binding_3"/>
    <property type="match status" value="1"/>
</dbReference>
<dbReference type="Gene3D" id="3.50.50.60">
    <property type="entry name" value="FAD/NAD(P)-binding domain"/>
    <property type="match status" value="1"/>
</dbReference>
<name>U1MPT0_9MICO</name>
<reference evidence="3 4" key="1">
    <citation type="journal article" date="2013" name="Genome Announc.">
        <title>First draft genome sequence from a member of the genus agrococcus, isolated from modern microbialites.</title>
        <authorList>
            <person name="White R.A.III."/>
            <person name="Grassa C.J."/>
            <person name="Suttle C.A."/>
        </authorList>
    </citation>
    <scope>NUCLEOTIDE SEQUENCE [LARGE SCALE GENOMIC DNA]</scope>
    <source>
        <strain evidence="3 4">RW1</strain>
    </source>
</reference>
<dbReference type="GO" id="GO:0071949">
    <property type="term" value="F:FAD binding"/>
    <property type="evidence" value="ECO:0007669"/>
    <property type="project" value="InterPro"/>
</dbReference>
<gene>
    <name evidence="3" type="ORF">L332_05570</name>
</gene>
<keyword evidence="4" id="KW-1185">Reference proteome</keyword>
<dbReference type="OrthoDB" id="4246007at2"/>
<dbReference type="InterPro" id="IPR036188">
    <property type="entry name" value="FAD/NAD-bd_sf"/>
</dbReference>
<evidence type="ECO:0000256" key="1">
    <source>
        <dbReference type="ARBA" id="ARBA00023002"/>
    </source>
</evidence>
<evidence type="ECO:0000313" key="4">
    <source>
        <dbReference type="Proteomes" id="UP000016462"/>
    </source>
</evidence>
<comment type="caution">
    <text evidence="3">The sequence shown here is derived from an EMBL/GenBank/DDBJ whole genome shotgun (WGS) entry which is preliminary data.</text>
</comment>
<keyword evidence="1" id="KW-0560">Oxidoreductase</keyword>
<dbReference type="SUPFAM" id="SSF51905">
    <property type="entry name" value="FAD/NAD(P)-binding domain"/>
    <property type="match status" value="1"/>
</dbReference>
<dbReference type="PRINTS" id="PR00420">
    <property type="entry name" value="RNGMNOXGNASE"/>
</dbReference>
<dbReference type="Proteomes" id="UP000016462">
    <property type="component" value="Unassembled WGS sequence"/>
</dbReference>
<dbReference type="AlphaFoldDB" id="U1MPT0"/>
<dbReference type="InterPro" id="IPR050631">
    <property type="entry name" value="PheA/TfdB_FAD_monoxygenase"/>
</dbReference>